<dbReference type="GO" id="GO:0004672">
    <property type="term" value="F:protein kinase activity"/>
    <property type="evidence" value="ECO:0007669"/>
    <property type="project" value="InterPro"/>
</dbReference>
<dbReference type="InterPro" id="IPR050235">
    <property type="entry name" value="CK1_Ser-Thr_kinase"/>
</dbReference>
<name>A0A0H5S7P4_BRUMA</name>
<dbReference type="EMBL" id="LN856969">
    <property type="protein sequence ID" value="CRZ24636.1"/>
    <property type="molecule type" value="Genomic_DNA"/>
</dbReference>
<dbReference type="SMART" id="SM00220">
    <property type="entry name" value="S_TKc"/>
    <property type="match status" value="1"/>
</dbReference>
<sequence length="365" mass="41635">MVFSAQKTAATRQLSCVSANRPSNRRVAHSQKASGKHVEVAGSDRQRDQEKQDQAVQELVEHLKSIAPFNKRWQVIETINQGTYGVVFSVRDVVTKVYGVIKVAKSMANEAGNSETASIVRLLDKGMLADQHGEGMEFVVLEKAAVPVKDYIYEVEGAHRKYRAANISLQMLKGIYDLHAQGLLHRDLKPDNMGLCSREQPIALLFDLGMARMYTDGESDTFSFFFLEIRPPRTCCPFRGTPEWASGHAQKGREQTRFDDLIAWLYVTCELFANEREPIQPLPWTYRNNTRAHKYLKSMYCPARYLLKTLPDQFYAINAYLQTANPQKPPDYHFLAEKTYEAIKELEVKKLQLSPIPMVTLRLLE</sequence>
<feature type="domain" description="Protein kinase" evidence="2">
    <location>
        <begin position="73"/>
        <end position="343"/>
    </location>
</feature>
<dbReference type="Gene3D" id="1.10.510.10">
    <property type="entry name" value="Transferase(Phosphotransferase) domain 1"/>
    <property type="match status" value="1"/>
</dbReference>
<evidence type="ECO:0000313" key="4">
    <source>
        <dbReference type="WormBase" id="Bm10162"/>
    </source>
</evidence>
<dbReference type="OMA" id="WQVIETI"/>
<dbReference type="InterPro" id="IPR000719">
    <property type="entry name" value="Prot_kinase_dom"/>
</dbReference>
<dbReference type="InterPro" id="IPR011009">
    <property type="entry name" value="Kinase-like_dom_sf"/>
</dbReference>
<dbReference type="SUPFAM" id="SSF56112">
    <property type="entry name" value="Protein kinase-like (PK-like)"/>
    <property type="match status" value="1"/>
</dbReference>
<gene>
    <name evidence="3 4" type="ORF">Bm10162</name>
    <name evidence="3" type="ORF">BM_Bm10162</name>
</gene>
<dbReference type="GO" id="GO:0005524">
    <property type="term" value="F:ATP binding"/>
    <property type="evidence" value="ECO:0007669"/>
    <property type="project" value="InterPro"/>
</dbReference>
<dbReference type="WormBase" id="Bm10162">
    <property type="protein sequence ID" value="BM44587"/>
    <property type="gene ID" value="WBGene00230423"/>
</dbReference>
<dbReference type="Pfam" id="PF00069">
    <property type="entry name" value="Pkinase"/>
    <property type="match status" value="1"/>
</dbReference>
<dbReference type="PROSITE" id="PS50011">
    <property type="entry name" value="PROTEIN_KINASE_DOM"/>
    <property type="match status" value="1"/>
</dbReference>
<feature type="compositionally biased region" description="Basic and acidic residues" evidence="1">
    <location>
        <begin position="36"/>
        <end position="52"/>
    </location>
</feature>
<accession>A0A0H5S7P4</accession>
<proteinExistence type="predicted"/>
<dbReference type="AlphaFoldDB" id="A0A0H5S7P4"/>
<organism evidence="3">
    <name type="scientific">Brugia malayi</name>
    <name type="common">Filarial nematode worm</name>
    <dbReference type="NCBI Taxonomy" id="6279"/>
    <lineage>
        <taxon>Eukaryota</taxon>
        <taxon>Metazoa</taxon>
        <taxon>Ecdysozoa</taxon>
        <taxon>Nematoda</taxon>
        <taxon>Chromadorea</taxon>
        <taxon>Rhabditida</taxon>
        <taxon>Spirurina</taxon>
        <taxon>Spiruromorpha</taxon>
        <taxon>Filarioidea</taxon>
        <taxon>Onchocercidae</taxon>
        <taxon>Brugia</taxon>
    </lineage>
</organism>
<reference evidence="3" key="1">
    <citation type="journal article" date="2007" name="Science">
        <title>Draft genome of the filarial nematode parasite Brugia malayi.</title>
        <authorList>
            <person name="Ghedin E."/>
            <person name="Wang S."/>
            <person name="Spiro D."/>
            <person name="Caler E."/>
            <person name="Zhao Q."/>
            <person name="Crabtree J."/>
            <person name="Allen J.E."/>
            <person name="Delcher A.L."/>
            <person name="Guiliano D.B."/>
            <person name="Miranda-Saavedra D."/>
            <person name="Angiuoli S.V."/>
            <person name="Creasy T."/>
            <person name="Amedeo P."/>
            <person name="Haas B."/>
            <person name="El-Sayed N.M."/>
            <person name="Wortman J.R."/>
            <person name="Feldblyum T."/>
            <person name="Tallon L."/>
            <person name="Schatz M."/>
            <person name="Shumway M."/>
            <person name="Koo H."/>
            <person name="Salzberg S.L."/>
            <person name="Schobel S."/>
            <person name="Pertea M."/>
            <person name="Pop M."/>
            <person name="White O."/>
            <person name="Barton G.J."/>
            <person name="Carlow C.K."/>
            <person name="Crawford M.J."/>
            <person name="Daub J."/>
            <person name="Dimmic M.W."/>
            <person name="Estes C.F."/>
            <person name="Foster J.M."/>
            <person name="Ganatra M."/>
            <person name="Gregory W.F."/>
            <person name="Johnson N.M."/>
            <person name="Jin J."/>
            <person name="Komuniecki R."/>
            <person name="Korf I."/>
            <person name="Kumar S."/>
            <person name="Laney S."/>
            <person name="Li B.W."/>
            <person name="Li W."/>
            <person name="Lindblom T.H."/>
            <person name="Lustigman S."/>
            <person name="Ma D."/>
            <person name="Maina C.V."/>
            <person name="Martin D.M."/>
            <person name="McCarter J.P."/>
            <person name="McReynolds L."/>
            <person name="Mitreva M."/>
            <person name="Nutman T.B."/>
            <person name="Parkinson J."/>
            <person name="Peregrin-Alvarez J.M."/>
            <person name="Poole C."/>
            <person name="Ren Q."/>
            <person name="Saunders L."/>
            <person name="Sluder A.E."/>
            <person name="Smith K."/>
            <person name="Stanke M."/>
            <person name="Unnasch T.R."/>
            <person name="Ware J."/>
            <person name="Wei A.D."/>
            <person name="Weil G."/>
            <person name="Williams D.J."/>
            <person name="Zhang Y."/>
            <person name="Williams S.A."/>
            <person name="Fraser-Liggett C."/>
            <person name="Slatko B."/>
            <person name="Blaxter M.L."/>
            <person name="Scott A.L."/>
        </authorList>
    </citation>
    <scope>NUCLEOTIDE SEQUENCE</scope>
    <source>
        <strain evidence="3">FR3</strain>
    </source>
</reference>
<evidence type="ECO:0000313" key="3">
    <source>
        <dbReference type="EMBL" id="CRZ24636.1"/>
    </source>
</evidence>
<evidence type="ECO:0000256" key="1">
    <source>
        <dbReference type="SAM" id="MobiDB-lite"/>
    </source>
</evidence>
<reference evidence="3" key="2">
    <citation type="submission" date="2012-12" db="EMBL/GenBank/DDBJ databases">
        <authorList>
            <person name="Gao Y.W."/>
            <person name="Fan S.T."/>
            <person name="Sun H.T."/>
            <person name="Wang Z."/>
            <person name="Gao X.L."/>
            <person name="Li Y.G."/>
            <person name="Wang T.C."/>
            <person name="Zhang K."/>
            <person name="Xu W.W."/>
            <person name="Yu Z.J."/>
            <person name="Xia X.Z."/>
        </authorList>
    </citation>
    <scope>NUCLEOTIDE SEQUENCE</scope>
    <source>
        <strain evidence="3">FR3</strain>
    </source>
</reference>
<feature type="region of interest" description="Disordered" evidence="1">
    <location>
        <begin position="19"/>
        <end position="52"/>
    </location>
</feature>
<protein>
    <submittedName>
        <fullName evidence="3">Bm10162</fullName>
    </submittedName>
</protein>
<dbReference type="PANTHER" id="PTHR11909">
    <property type="entry name" value="CASEIN KINASE-RELATED"/>
    <property type="match status" value="1"/>
</dbReference>
<evidence type="ECO:0000259" key="2">
    <source>
        <dbReference type="PROSITE" id="PS50011"/>
    </source>
</evidence>